<evidence type="ECO:0000313" key="2">
    <source>
        <dbReference type="Proteomes" id="UP001596297"/>
    </source>
</evidence>
<name>A0ABW1YAT3_9DEIO</name>
<sequence>MTVETSEGGQVILIRYVSQPSDRDHAALAESCVRQRKDSYKVVSCVAYSSAELLSYRQTNGERPCWQVWAYSEHHKVIVHPDNVALNLLPPCGGWVQLP</sequence>
<organism evidence="1 2">
    <name type="scientific">Deinococcus lacus</name>
    <dbReference type="NCBI Taxonomy" id="392561"/>
    <lineage>
        <taxon>Bacteria</taxon>
        <taxon>Thermotogati</taxon>
        <taxon>Deinococcota</taxon>
        <taxon>Deinococci</taxon>
        <taxon>Deinococcales</taxon>
        <taxon>Deinococcaceae</taxon>
        <taxon>Deinococcus</taxon>
    </lineage>
</organism>
<dbReference type="EMBL" id="JBHSWD010000001">
    <property type="protein sequence ID" value="MFC6591322.1"/>
    <property type="molecule type" value="Genomic_DNA"/>
</dbReference>
<protein>
    <submittedName>
        <fullName evidence="1">Uncharacterized protein</fullName>
    </submittedName>
</protein>
<evidence type="ECO:0000313" key="1">
    <source>
        <dbReference type="EMBL" id="MFC6591322.1"/>
    </source>
</evidence>
<accession>A0ABW1YAT3</accession>
<dbReference type="Proteomes" id="UP001596297">
    <property type="component" value="Unassembled WGS sequence"/>
</dbReference>
<proteinExistence type="predicted"/>
<keyword evidence="2" id="KW-1185">Reference proteome</keyword>
<dbReference type="RefSeq" id="WP_380082323.1">
    <property type="nucleotide sequence ID" value="NZ_JBHSWD010000001.1"/>
</dbReference>
<gene>
    <name evidence="1" type="ORF">ACFP81_04355</name>
</gene>
<comment type="caution">
    <text evidence="1">The sequence shown here is derived from an EMBL/GenBank/DDBJ whole genome shotgun (WGS) entry which is preliminary data.</text>
</comment>
<reference evidence="2" key="1">
    <citation type="journal article" date="2019" name="Int. J. Syst. Evol. Microbiol.">
        <title>The Global Catalogue of Microorganisms (GCM) 10K type strain sequencing project: providing services to taxonomists for standard genome sequencing and annotation.</title>
        <authorList>
            <consortium name="The Broad Institute Genomics Platform"/>
            <consortium name="The Broad Institute Genome Sequencing Center for Infectious Disease"/>
            <person name="Wu L."/>
            <person name="Ma J."/>
        </authorList>
    </citation>
    <scope>NUCLEOTIDE SEQUENCE [LARGE SCALE GENOMIC DNA]</scope>
    <source>
        <strain evidence="2">CGMCC 1.15772</strain>
    </source>
</reference>